<reference evidence="1" key="1">
    <citation type="submission" date="2019-10" db="EMBL/GenBank/DDBJ databases">
        <title>Conservation and host-specific expression of non-tandemly repeated heterogenous ribosome RNA gene in arbuscular mycorrhizal fungi.</title>
        <authorList>
            <person name="Maeda T."/>
            <person name="Kobayashi Y."/>
            <person name="Nakagawa T."/>
            <person name="Ezawa T."/>
            <person name="Yamaguchi K."/>
            <person name="Bino T."/>
            <person name="Nishimoto Y."/>
            <person name="Shigenobu S."/>
            <person name="Kawaguchi M."/>
        </authorList>
    </citation>
    <scope>NUCLEOTIDE SEQUENCE</scope>
    <source>
        <strain evidence="1">HR1</strain>
    </source>
</reference>
<accession>A0A8H3LZB9</accession>
<dbReference type="Proteomes" id="UP000615446">
    <property type="component" value="Unassembled WGS sequence"/>
</dbReference>
<organism evidence="1 2">
    <name type="scientific">Rhizophagus clarus</name>
    <dbReference type="NCBI Taxonomy" id="94130"/>
    <lineage>
        <taxon>Eukaryota</taxon>
        <taxon>Fungi</taxon>
        <taxon>Fungi incertae sedis</taxon>
        <taxon>Mucoromycota</taxon>
        <taxon>Glomeromycotina</taxon>
        <taxon>Glomeromycetes</taxon>
        <taxon>Glomerales</taxon>
        <taxon>Glomeraceae</taxon>
        <taxon>Rhizophagus</taxon>
    </lineage>
</organism>
<dbReference type="EMBL" id="BLAL01000246">
    <property type="protein sequence ID" value="GES95904.1"/>
    <property type="molecule type" value="Genomic_DNA"/>
</dbReference>
<gene>
    <name evidence="1" type="ORF">RCL2_002256500</name>
</gene>
<evidence type="ECO:0000313" key="2">
    <source>
        <dbReference type="Proteomes" id="UP000615446"/>
    </source>
</evidence>
<dbReference type="AlphaFoldDB" id="A0A8H3LZB9"/>
<comment type="caution">
    <text evidence="1">The sequence shown here is derived from an EMBL/GenBank/DDBJ whole genome shotgun (WGS) entry which is preliminary data.</text>
</comment>
<name>A0A8H3LZB9_9GLOM</name>
<protein>
    <submittedName>
        <fullName evidence="1">Uncharacterized protein</fullName>
    </submittedName>
</protein>
<evidence type="ECO:0000313" key="1">
    <source>
        <dbReference type="EMBL" id="GES95904.1"/>
    </source>
</evidence>
<proteinExistence type="predicted"/>
<sequence>MAKSFQKISTYVQIAQRYERCVAARFVLESSKVTTGISTRHREDFRITKRPRSKNDYSELNENSRSIHLSYSRMCRKKRRRLKTIAKLKNLKDPLIKQFKDEELLPIVRDNGYHSPEFSSEDEVDEKNKIIHIDN</sequence>